<evidence type="ECO:0000256" key="9">
    <source>
        <dbReference type="SAM" id="MobiDB-lite"/>
    </source>
</evidence>
<dbReference type="GO" id="GO:0005829">
    <property type="term" value="C:cytosol"/>
    <property type="evidence" value="ECO:0007669"/>
    <property type="project" value="TreeGrafter"/>
</dbReference>
<keyword evidence="5" id="KW-0067">ATP-binding</keyword>
<dbReference type="Gene3D" id="3.10.330.10">
    <property type="match status" value="1"/>
</dbReference>
<keyword evidence="6" id="KW-0472">Membrane</keyword>
<evidence type="ECO:0000256" key="6">
    <source>
        <dbReference type="ARBA" id="ARBA00023136"/>
    </source>
</evidence>
<dbReference type="SMART" id="SM00382">
    <property type="entry name" value="AAA"/>
    <property type="match status" value="2"/>
</dbReference>
<comment type="subcellular location">
    <subcellularLocation>
        <location evidence="1">Membrane</location>
    </subcellularLocation>
</comment>
<reference evidence="11" key="1">
    <citation type="submission" date="2015-09" db="EMBL/GenBank/DDBJ databases">
        <title>Scylla olivacea transcriptome.</title>
        <authorList>
            <person name="Ikhwanuddin M."/>
        </authorList>
    </citation>
    <scope>NUCLEOTIDE SEQUENCE</scope>
</reference>
<name>A0A0P4VVR4_SCYOL</name>
<evidence type="ECO:0000256" key="2">
    <source>
        <dbReference type="ARBA" id="ARBA00006914"/>
    </source>
</evidence>
<dbReference type="Gene3D" id="3.40.50.300">
    <property type="entry name" value="P-loop containing nucleotide triphosphate hydrolases"/>
    <property type="match status" value="2"/>
</dbReference>
<feature type="region of interest" description="Disordered" evidence="9">
    <location>
        <begin position="313"/>
        <end position="337"/>
    </location>
</feature>
<feature type="region of interest" description="Disordered" evidence="9">
    <location>
        <begin position="796"/>
        <end position="815"/>
    </location>
</feature>
<dbReference type="GO" id="GO:0005778">
    <property type="term" value="C:peroxisomal membrane"/>
    <property type="evidence" value="ECO:0007669"/>
    <property type="project" value="TreeGrafter"/>
</dbReference>
<evidence type="ECO:0000256" key="1">
    <source>
        <dbReference type="ARBA" id="ARBA00004370"/>
    </source>
</evidence>
<evidence type="ECO:0000256" key="5">
    <source>
        <dbReference type="ARBA" id="ARBA00022840"/>
    </source>
</evidence>
<feature type="compositionally biased region" description="Basic and acidic residues" evidence="9">
    <location>
        <begin position="800"/>
        <end position="815"/>
    </location>
</feature>
<feature type="domain" description="AAA+ ATPase" evidence="10">
    <location>
        <begin position="538"/>
        <end position="726"/>
    </location>
</feature>
<evidence type="ECO:0000256" key="4">
    <source>
        <dbReference type="ARBA" id="ARBA00022801"/>
    </source>
</evidence>
<feature type="region of interest" description="Disordered" evidence="9">
    <location>
        <begin position="1220"/>
        <end position="1244"/>
    </location>
</feature>
<protein>
    <recommendedName>
        <fullName evidence="8">Peroxisomal ATPase PEX1</fullName>
    </recommendedName>
    <alternativeName>
        <fullName evidence="7">Peroxin-1</fullName>
    </alternativeName>
</protein>
<dbReference type="Gene3D" id="1.10.8.60">
    <property type="match status" value="1"/>
</dbReference>
<sequence length="1244" mass="136130">MPVGGFSRPVVVRESSARHCFLSLPRSLAVLVTPVQTPTFSLVDAEKNRLLLSWAGEVHSHGHSISDAGICEEVYVSRELLRENGMSDGACGVLVQVAVPPQCSSVSVKVGSLDQWEVLALNAELAQVAFLSQVRVMGLGQRVPLWLEGGACVTLQVIGLEPPVSQLTLHPMSQVEVLPPSEGDYSPTHTAINFVPSEMPSAENALEEEFHKEETNEESKVEEHSRDVLTLILEFMMGKLRDRRATQNDFPIREDVRLGARVVGLPDELIDSLGSLTHHPSLVIVSQHSVSGTVYGDTVSFLAGIRVIKSPKDLAEGQSKEEKKPNNEKKQEKPSRESSDNFVCTVVVWENYLAEKSLHGPHFKEINDAVKDGNCIIPNVLRRFMKLSDFSVVEIQTSEITTKTSPVCVDVLAITSNSDASRSPTLLHKIKTVLKDLTDECPVVINENALLEVETDDGRIDVLVKTRDSVPLKLSRESVVLLDVTPLKQHPDIPRILASTHELRPCFHARHPYVGDQEVLVKLREHILFSLSNWSSIGPQFALLQGSKGSGKTSLLESLIVSLSRHPHHVHCSMTSLKVLRGKKAETIEKKLQLVFREAIFRRPAVVFLDDLDSLVPSTSEDQQDSGPLHSHSMQVVTVLKLLLNQLMEFLGGSSHDENGVSGSVLVVASCLNRSGVHPLVVSPQGCHYFPCTLSIPPLGPDGRVAAFSAMLASHLTRHFGHEPPHTGTQGTDGPTQGHSDISKCLAFRNKLLAKRTENFTLPDLSHVALRTYLSVCDRWRLGAREVADRGFQVAPAGSGEREWPGQTTSRREEGQVLDGDLEAALEGYTPLALRGLSLSEKSSRAGRLGVGGLAEARTVLEETLTWPAAHPILFSKVKLRLRSGVLLYGPPGSGKTLLAHSIAAECHLNFITVKGPELLSKYIGASEEAVRDAFERAASAKPCILFFDEFESIAPRRGHDSTGVTDRVVNQLLTQMDGVEGLSGVYVLAATSRPDLIDPALLRPGRLDKCVFCPIPTHSDRVEILQVLSQDMELGEEIAWCEIADLTDSFTGADLQGLLSSAQVLVGQEALGDSLYEGIIPSEPRQDAQESGAEGDSDLGEENELMEAERDYCMQAEGKLSAADSYNSIKEVVFEGKGEKVVYKERGGSASPKNAREEWTVSREAKGNSPPSRTVRKPQPSSPDPENPDFRVYQRHILAALREVRPSVTPAERQKYEQLYRSFNKSREGNFGQPSPGKRATLA</sequence>
<dbReference type="GO" id="GO:0005524">
    <property type="term" value="F:ATP binding"/>
    <property type="evidence" value="ECO:0007669"/>
    <property type="project" value="UniProtKB-KW"/>
</dbReference>
<dbReference type="InterPro" id="IPR029067">
    <property type="entry name" value="CDC48_domain_2-like_sf"/>
</dbReference>
<proteinExistence type="inferred from homology"/>
<keyword evidence="3" id="KW-0547">Nucleotide-binding</keyword>
<dbReference type="SUPFAM" id="SSF52540">
    <property type="entry name" value="P-loop containing nucleoside triphosphate hydrolases"/>
    <property type="match status" value="2"/>
</dbReference>
<dbReference type="Pfam" id="PF09262">
    <property type="entry name" value="PEX-1N"/>
    <property type="match status" value="1"/>
</dbReference>
<dbReference type="EMBL" id="GDRN01110368">
    <property type="protein sequence ID" value="JAI56921.1"/>
    <property type="molecule type" value="Transcribed_RNA"/>
</dbReference>
<dbReference type="InterPro" id="IPR003593">
    <property type="entry name" value="AAA+_ATPase"/>
</dbReference>
<evidence type="ECO:0000256" key="8">
    <source>
        <dbReference type="ARBA" id="ARBA00034532"/>
    </source>
</evidence>
<dbReference type="InterPro" id="IPR027417">
    <property type="entry name" value="P-loop_NTPase"/>
</dbReference>
<dbReference type="GO" id="GO:0016558">
    <property type="term" value="P:protein import into peroxisome matrix"/>
    <property type="evidence" value="ECO:0007669"/>
    <property type="project" value="TreeGrafter"/>
</dbReference>
<dbReference type="GO" id="GO:0016887">
    <property type="term" value="F:ATP hydrolysis activity"/>
    <property type="evidence" value="ECO:0007669"/>
    <property type="project" value="InterPro"/>
</dbReference>
<dbReference type="AlphaFoldDB" id="A0A0P4VVR4"/>
<feature type="compositionally biased region" description="Low complexity" evidence="9">
    <location>
        <begin position="726"/>
        <end position="739"/>
    </location>
</feature>
<dbReference type="InterPro" id="IPR003959">
    <property type="entry name" value="ATPase_AAA_core"/>
</dbReference>
<evidence type="ECO:0000313" key="11">
    <source>
        <dbReference type="EMBL" id="JAI56921.1"/>
    </source>
</evidence>
<organism evidence="11">
    <name type="scientific">Scylla olivacea</name>
    <name type="common">Orange mud crab</name>
    <name type="synonym">Cancer olivacea</name>
    <dbReference type="NCBI Taxonomy" id="85551"/>
    <lineage>
        <taxon>Eukaryota</taxon>
        <taxon>Metazoa</taxon>
        <taxon>Ecdysozoa</taxon>
        <taxon>Arthropoda</taxon>
        <taxon>Crustacea</taxon>
        <taxon>Multicrustacea</taxon>
        <taxon>Malacostraca</taxon>
        <taxon>Eumalacostraca</taxon>
        <taxon>Eucarida</taxon>
        <taxon>Decapoda</taxon>
        <taxon>Pleocyemata</taxon>
        <taxon>Brachyura</taxon>
        <taxon>Eubrachyura</taxon>
        <taxon>Portunoidea</taxon>
        <taxon>Portunidae</taxon>
        <taxon>Portuninae</taxon>
        <taxon>Scylla</taxon>
    </lineage>
</organism>
<dbReference type="PROSITE" id="PS00674">
    <property type="entry name" value="AAA"/>
    <property type="match status" value="1"/>
</dbReference>
<feature type="compositionally biased region" description="Basic and acidic residues" evidence="9">
    <location>
        <begin position="1155"/>
        <end position="1167"/>
    </location>
</feature>
<feature type="region of interest" description="Disordered" evidence="9">
    <location>
        <begin position="1146"/>
        <end position="1192"/>
    </location>
</feature>
<comment type="similarity">
    <text evidence="2">Belongs to the AAA ATPase family.</text>
</comment>
<dbReference type="Gene3D" id="2.40.40.20">
    <property type="match status" value="1"/>
</dbReference>
<dbReference type="Pfam" id="PF00004">
    <property type="entry name" value="AAA"/>
    <property type="match status" value="2"/>
</dbReference>
<evidence type="ECO:0000259" key="10">
    <source>
        <dbReference type="SMART" id="SM00382"/>
    </source>
</evidence>
<dbReference type="InterPro" id="IPR003960">
    <property type="entry name" value="ATPase_AAA_CS"/>
</dbReference>
<keyword evidence="4" id="KW-0378">Hydrolase</keyword>
<feature type="region of interest" description="Disordered" evidence="9">
    <location>
        <begin position="719"/>
        <end position="740"/>
    </location>
</feature>
<dbReference type="SUPFAM" id="SSF54585">
    <property type="entry name" value="Cdc48 domain 2-like"/>
    <property type="match status" value="1"/>
</dbReference>
<accession>A0A0P4VVR4</accession>
<dbReference type="InterPro" id="IPR050168">
    <property type="entry name" value="AAA_ATPase_domain"/>
</dbReference>
<dbReference type="PANTHER" id="PTHR23077:SF12">
    <property type="entry name" value="PEROXISOMAL ATPASE PEX1"/>
    <property type="match status" value="1"/>
</dbReference>
<feature type="domain" description="AAA+ ATPase" evidence="10">
    <location>
        <begin position="882"/>
        <end position="1018"/>
    </location>
</feature>
<dbReference type="FunFam" id="3.40.50.300:FF:000149">
    <property type="entry name" value="Nuclear valosin-containing protein-like"/>
    <property type="match status" value="1"/>
</dbReference>
<dbReference type="CDD" id="cd19526">
    <property type="entry name" value="RecA-like_PEX1_r2"/>
    <property type="match status" value="1"/>
</dbReference>
<evidence type="ECO:0000256" key="3">
    <source>
        <dbReference type="ARBA" id="ARBA00022741"/>
    </source>
</evidence>
<evidence type="ECO:0000256" key="7">
    <source>
        <dbReference type="ARBA" id="ARBA00032509"/>
    </source>
</evidence>
<dbReference type="InterPro" id="IPR015342">
    <property type="entry name" value="PEX1-N_C-lobe"/>
</dbReference>
<dbReference type="PANTHER" id="PTHR23077">
    <property type="entry name" value="AAA-FAMILY ATPASE"/>
    <property type="match status" value="1"/>
</dbReference>